<evidence type="ECO:0000313" key="1">
    <source>
        <dbReference type="EMBL" id="MCC2254576.1"/>
    </source>
</evidence>
<organism evidence="1 2">
    <name type="scientific">Ruminococcus turbiniformis</name>
    <dbReference type="NCBI Taxonomy" id="2881258"/>
    <lineage>
        <taxon>Bacteria</taxon>
        <taxon>Bacillati</taxon>
        <taxon>Bacillota</taxon>
        <taxon>Clostridia</taxon>
        <taxon>Eubacteriales</taxon>
        <taxon>Oscillospiraceae</taxon>
        <taxon>Ruminococcus</taxon>
    </lineage>
</organism>
<dbReference type="Proteomes" id="UP001198151">
    <property type="component" value="Unassembled WGS sequence"/>
</dbReference>
<dbReference type="RefSeq" id="WP_227707717.1">
    <property type="nucleotide sequence ID" value="NZ_JAJEQX010000014.1"/>
</dbReference>
<reference evidence="1 2" key="1">
    <citation type="submission" date="2021-10" db="EMBL/GenBank/DDBJ databases">
        <title>Anaerobic single-cell dispensing facilitates the cultivation of human gut bacteria.</title>
        <authorList>
            <person name="Afrizal A."/>
        </authorList>
    </citation>
    <scope>NUCLEOTIDE SEQUENCE [LARGE SCALE GENOMIC DNA]</scope>
    <source>
        <strain evidence="1 2">CLA-AA-H200</strain>
    </source>
</reference>
<sequence length="95" mass="11061">MEKKDYVFEVLNKADELLLLCQKYRIPMFVTVVTDINNNGEPQYYNRMFSAKGHGISLSDDQIEKHVLVADGFKVVPPREHIELDMSEFLQPEDE</sequence>
<evidence type="ECO:0000313" key="2">
    <source>
        <dbReference type="Proteomes" id="UP001198151"/>
    </source>
</evidence>
<protein>
    <recommendedName>
        <fullName evidence="3">Phage protein</fullName>
    </recommendedName>
</protein>
<keyword evidence="2" id="KW-1185">Reference proteome</keyword>
<comment type="caution">
    <text evidence="1">The sequence shown here is derived from an EMBL/GenBank/DDBJ whole genome shotgun (WGS) entry which is preliminary data.</text>
</comment>
<name>A0ABS8FX15_9FIRM</name>
<gene>
    <name evidence="1" type="ORF">LKD70_09125</name>
</gene>
<dbReference type="EMBL" id="JAJEQX010000014">
    <property type="protein sequence ID" value="MCC2254576.1"/>
    <property type="molecule type" value="Genomic_DNA"/>
</dbReference>
<proteinExistence type="predicted"/>
<evidence type="ECO:0008006" key="3">
    <source>
        <dbReference type="Google" id="ProtNLM"/>
    </source>
</evidence>
<accession>A0ABS8FX15</accession>